<evidence type="ECO:0000313" key="4">
    <source>
        <dbReference type="Proteomes" id="UP000255201"/>
    </source>
</evidence>
<organism evidence="3 4">
    <name type="scientific">Escherichia coli</name>
    <dbReference type="NCBI Taxonomy" id="562"/>
    <lineage>
        <taxon>Bacteria</taxon>
        <taxon>Pseudomonadati</taxon>
        <taxon>Pseudomonadota</taxon>
        <taxon>Gammaproteobacteria</taxon>
        <taxon>Enterobacterales</taxon>
        <taxon>Enterobacteriaceae</taxon>
        <taxon>Escherichia</taxon>
    </lineage>
</organism>
<sequence>MKSYLNINSLILVGVRKNYVTTFYKGLNVIYGDSDTGKSSILEFINYLLGASSIDLADEIKTSVNYAALEVVINDTVFTIVRDIYDHKKSIEVYRCKFDDLHKHFPKKYAPNYSPLSNVDGVFSEFLLDSLNFPKIEIKVSPSKAHSQMRRLSFRNIYKFVYVSQDDIGSKSFLRLEDWSRYAFTKEVFKYMFNVLDESIARLQGEISAKSSLVTELNKKYQIISEFLRDTDYETIESIDDEINRIDLILEELVAGLSALDKNMKADSMQYTELKDAHNFISLKYKECILNISTLEDKIDKYSRLKNDYDNDIEKLKAIKTANSRIGVLDKEVFSCPICDSHIKIDDSDFPFEISSEKDLNEELNSLSRRRRNINDMISEMSFKLKKESGYKKELDEQLDELRELIDEESQSMITPFLTQRDFYIKEISKNEKVREQLVKDLKVRNQQEELLEKHQVLIKDIETLTERLDALKKNAPSMEGILQGLGDRFSQYLKGINIKNRTGIKISERYYTPVIRGKEYFKITSGGLRTISSIGYLLSILDYAIDHNVNHPLLLIFDTVGKYLGKQTKEKYSKETLAVEDDLEGMSDPMKYQNIYEQLLNTVQKAERKNVPCQIILVDNDLPNSFSTGELSNIIAHYSSVGEDGLPLGLIDDL</sequence>
<keyword evidence="1" id="KW-0175">Coiled coil</keyword>
<dbReference type="InterPro" id="IPR027417">
    <property type="entry name" value="P-loop_NTPase"/>
</dbReference>
<evidence type="ECO:0000256" key="1">
    <source>
        <dbReference type="SAM" id="Coils"/>
    </source>
</evidence>
<accession>A0A376J203</accession>
<feature type="coiled-coil region" evidence="1">
    <location>
        <begin position="448"/>
        <end position="475"/>
    </location>
</feature>
<protein>
    <submittedName>
        <fullName evidence="3">Virulence factor</fullName>
    </submittedName>
</protein>
<feature type="coiled-coil region" evidence="1">
    <location>
        <begin position="357"/>
        <end position="412"/>
    </location>
</feature>
<dbReference type="AlphaFoldDB" id="A0A376J203"/>
<name>A0A376J203_ECOLX</name>
<dbReference type="InterPro" id="IPR038729">
    <property type="entry name" value="Rad50/SbcC_AAA"/>
</dbReference>
<dbReference type="Pfam" id="PF13476">
    <property type="entry name" value="AAA_23"/>
    <property type="match status" value="1"/>
</dbReference>
<gene>
    <name evidence="3" type="ORF">NCTC10764_01117</name>
</gene>
<proteinExistence type="predicted"/>
<feature type="coiled-coil region" evidence="1">
    <location>
        <begin position="292"/>
        <end position="319"/>
    </location>
</feature>
<dbReference type="EMBL" id="UFZL01000001">
    <property type="protein sequence ID" value="STE54445.1"/>
    <property type="molecule type" value="Genomic_DNA"/>
</dbReference>
<dbReference type="RefSeq" id="WP_000844440.1">
    <property type="nucleotide sequence ID" value="NZ_CBCSBT010000015.1"/>
</dbReference>
<reference evidence="3 4" key="1">
    <citation type="submission" date="2018-06" db="EMBL/GenBank/DDBJ databases">
        <authorList>
            <consortium name="Pathogen Informatics"/>
            <person name="Doyle S."/>
        </authorList>
    </citation>
    <scope>NUCLEOTIDE SEQUENCE [LARGE SCALE GENOMIC DNA]</scope>
    <source>
        <strain evidence="3 4">NCTC10764</strain>
    </source>
</reference>
<dbReference type="SUPFAM" id="SSF52540">
    <property type="entry name" value="P-loop containing nucleoside triphosphate hydrolases"/>
    <property type="match status" value="1"/>
</dbReference>
<evidence type="ECO:0000313" key="3">
    <source>
        <dbReference type="EMBL" id="STE54445.1"/>
    </source>
</evidence>
<feature type="domain" description="Rad50/SbcC-type AAA" evidence="2">
    <location>
        <begin position="22"/>
        <end position="262"/>
    </location>
</feature>
<evidence type="ECO:0000259" key="2">
    <source>
        <dbReference type="Pfam" id="PF13476"/>
    </source>
</evidence>
<dbReference type="Gene3D" id="3.40.50.300">
    <property type="entry name" value="P-loop containing nucleotide triphosphate hydrolases"/>
    <property type="match status" value="1"/>
</dbReference>
<dbReference type="Proteomes" id="UP000255201">
    <property type="component" value="Unassembled WGS sequence"/>
</dbReference>